<dbReference type="PANTHER" id="PTHR13832:SF792">
    <property type="entry name" value="GM14286P"/>
    <property type="match status" value="1"/>
</dbReference>
<dbReference type="SMART" id="SM00332">
    <property type="entry name" value="PP2Cc"/>
    <property type="match status" value="1"/>
</dbReference>
<dbReference type="InterPro" id="IPR001932">
    <property type="entry name" value="PPM-type_phosphatase-like_dom"/>
</dbReference>
<evidence type="ECO:0000256" key="3">
    <source>
        <dbReference type="ARBA" id="ARBA00022912"/>
    </source>
</evidence>
<feature type="compositionally biased region" description="Polar residues" evidence="5">
    <location>
        <begin position="613"/>
        <end position="635"/>
    </location>
</feature>
<dbReference type="PROSITE" id="PS01032">
    <property type="entry name" value="PPM_1"/>
    <property type="match status" value="1"/>
</dbReference>
<dbReference type="OrthoDB" id="420076at2759"/>
<evidence type="ECO:0000313" key="7">
    <source>
        <dbReference type="EMBL" id="KNE58101.1"/>
    </source>
</evidence>
<dbReference type="GO" id="GO:0005739">
    <property type="term" value="C:mitochondrion"/>
    <property type="evidence" value="ECO:0007669"/>
    <property type="project" value="TreeGrafter"/>
</dbReference>
<keyword evidence="8" id="KW-1185">Reference proteome</keyword>
<evidence type="ECO:0000256" key="5">
    <source>
        <dbReference type="SAM" id="MobiDB-lite"/>
    </source>
</evidence>
<dbReference type="EMBL" id="GG745332">
    <property type="protein sequence ID" value="KNE58101.1"/>
    <property type="molecule type" value="Genomic_DNA"/>
</dbReference>
<feature type="region of interest" description="Disordered" evidence="5">
    <location>
        <begin position="1"/>
        <end position="40"/>
    </location>
</feature>
<dbReference type="AlphaFoldDB" id="A0A0L0S6T8"/>
<dbReference type="Gene3D" id="3.60.40.10">
    <property type="entry name" value="PPM-type phosphatase domain"/>
    <property type="match status" value="1"/>
</dbReference>
<reference evidence="7 8" key="1">
    <citation type="submission" date="2009-11" db="EMBL/GenBank/DDBJ databases">
        <title>Annotation of Allomyces macrogynus ATCC 38327.</title>
        <authorList>
            <consortium name="The Broad Institute Genome Sequencing Platform"/>
            <person name="Russ C."/>
            <person name="Cuomo C."/>
            <person name="Burger G."/>
            <person name="Gray M.W."/>
            <person name="Holland P.W.H."/>
            <person name="King N."/>
            <person name="Lang F.B.F."/>
            <person name="Roger A.J."/>
            <person name="Ruiz-Trillo I."/>
            <person name="Young S.K."/>
            <person name="Zeng Q."/>
            <person name="Gargeya S."/>
            <person name="Fitzgerald M."/>
            <person name="Haas B."/>
            <person name="Abouelleil A."/>
            <person name="Alvarado L."/>
            <person name="Arachchi H.M."/>
            <person name="Berlin A."/>
            <person name="Chapman S.B."/>
            <person name="Gearin G."/>
            <person name="Goldberg J."/>
            <person name="Griggs A."/>
            <person name="Gujja S."/>
            <person name="Hansen M."/>
            <person name="Heiman D."/>
            <person name="Howarth C."/>
            <person name="Larimer J."/>
            <person name="Lui A."/>
            <person name="MacDonald P.J.P."/>
            <person name="McCowen C."/>
            <person name="Montmayeur A."/>
            <person name="Murphy C."/>
            <person name="Neiman D."/>
            <person name="Pearson M."/>
            <person name="Priest M."/>
            <person name="Roberts A."/>
            <person name="Saif S."/>
            <person name="Shea T."/>
            <person name="Sisk P."/>
            <person name="Stolte C."/>
            <person name="Sykes S."/>
            <person name="Wortman J."/>
            <person name="Nusbaum C."/>
            <person name="Birren B."/>
        </authorList>
    </citation>
    <scope>NUCLEOTIDE SEQUENCE [LARGE SCALE GENOMIC DNA]</scope>
    <source>
        <strain evidence="7 8">ATCC 38327</strain>
    </source>
</reference>
<comment type="similarity">
    <text evidence="4">Belongs to the PP2C family.</text>
</comment>
<dbReference type="Proteomes" id="UP000054350">
    <property type="component" value="Unassembled WGS sequence"/>
</dbReference>
<accession>A0A0L0S6T8</accession>
<feature type="compositionally biased region" description="Low complexity" evidence="5">
    <location>
        <begin position="585"/>
        <end position="598"/>
    </location>
</feature>
<keyword evidence="3 4" id="KW-0904">Protein phosphatase</keyword>
<dbReference type="InterPro" id="IPR036457">
    <property type="entry name" value="PPM-type-like_dom_sf"/>
</dbReference>
<evidence type="ECO:0000259" key="6">
    <source>
        <dbReference type="PROSITE" id="PS51746"/>
    </source>
</evidence>
<feature type="compositionally biased region" description="Low complexity" evidence="5">
    <location>
        <begin position="656"/>
        <end position="674"/>
    </location>
</feature>
<dbReference type="CDD" id="cd00143">
    <property type="entry name" value="PP2Cc"/>
    <property type="match status" value="1"/>
</dbReference>
<dbReference type="InterPro" id="IPR000222">
    <property type="entry name" value="PP2C_BS"/>
</dbReference>
<sequence>MDQQSATAPNPTPASDPNPLLDFPRERPQPPATPSIFSFASSNHNGSSRAASCLAPLAALLATCCGGGTTLGRSRTHGGASVLSRSSSMSISMHAPGMQLRDLTDWEIEAILVMNESVVCGVDRLVTHGADDAKDATVGAKAPPGSVDRVDVNYIPSNKPIEDCHVVAYQDGLWIMGVFDGHGGPECARVVRDYLPSYVLQEVRRREAELPAPLPCDHLDRVALIKAALLAAFHRLDDELMRLPFLVFPNLKSGSFRPNRSAKRVEAALRPAIAGCVGSMVVADGTTLYVAHVGDSRVLLLRTPPDDPADLVGLQLSTDHTCKNPSEMRNLYLAHPGEERTVCRAHPYAGGVRLLGGLMPTRAFGDAMYKWPASWHKGVFGLLKVYPDSTPSHYYSPPYLHATPEITTHRLDDHDRMVLVASDGLFDELRNEDVVELLHRYRTATRNGTLVARPATAGDDPLGLNTTTSPSPTAFNYVNTITSAAAVGLPTPTTPEKVGEHAAAHSDDGESAITGMTARWTTRDVNAATHLLRNSVGGANRARVRQIMSLPWPESRDYRDDVTCLVMHVHVPTPGGDALAETATAAEPTAAAAVGESASVDDDGMDDHDLPTKHTSAVPSGVTKTAPESSTSPNSLHPLLNLASPLMPRASFVSDPAPAASASASRPRTAPPTAESVFSVATGSNMSMPPLVVPYMMRDENGRPISISTTMSGAAPAADSEVAPAPTPALGKSKLGIEADRASSVTSMTMSTGSGTAPGAGRGPQPPPTTWPGVAGIKGDLSFYEDWARHINE</sequence>
<name>A0A0L0S6T8_ALLM3</name>
<feature type="region of interest" description="Disordered" evidence="5">
    <location>
        <begin position="654"/>
        <end position="674"/>
    </location>
</feature>
<proteinExistence type="inferred from homology"/>
<dbReference type="eggNOG" id="KOG0700">
    <property type="taxonomic scope" value="Eukaryota"/>
</dbReference>
<keyword evidence="1" id="KW-0479">Metal-binding</keyword>
<dbReference type="VEuPathDB" id="FungiDB:AMAG_04921"/>
<dbReference type="SUPFAM" id="SSF81606">
    <property type="entry name" value="PP2C-like"/>
    <property type="match status" value="1"/>
</dbReference>
<evidence type="ECO:0000256" key="1">
    <source>
        <dbReference type="ARBA" id="ARBA00022723"/>
    </source>
</evidence>
<feature type="region of interest" description="Disordered" evidence="5">
    <location>
        <begin position="585"/>
        <end position="641"/>
    </location>
</feature>
<organism evidence="7 8">
    <name type="scientific">Allomyces macrogynus (strain ATCC 38327)</name>
    <name type="common">Allomyces javanicus var. macrogynus</name>
    <dbReference type="NCBI Taxonomy" id="578462"/>
    <lineage>
        <taxon>Eukaryota</taxon>
        <taxon>Fungi</taxon>
        <taxon>Fungi incertae sedis</taxon>
        <taxon>Blastocladiomycota</taxon>
        <taxon>Blastocladiomycetes</taxon>
        <taxon>Blastocladiales</taxon>
        <taxon>Blastocladiaceae</taxon>
        <taxon>Allomyces</taxon>
    </lineage>
</organism>
<evidence type="ECO:0000256" key="2">
    <source>
        <dbReference type="ARBA" id="ARBA00022801"/>
    </source>
</evidence>
<dbReference type="Pfam" id="PF00481">
    <property type="entry name" value="PP2C"/>
    <property type="match status" value="1"/>
</dbReference>
<dbReference type="STRING" id="578462.A0A0L0S6T8"/>
<evidence type="ECO:0000256" key="4">
    <source>
        <dbReference type="RuleBase" id="RU003465"/>
    </source>
</evidence>
<dbReference type="PANTHER" id="PTHR13832">
    <property type="entry name" value="PROTEIN PHOSPHATASE 2C"/>
    <property type="match status" value="1"/>
</dbReference>
<dbReference type="PROSITE" id="PS51746">
    <property type="entry name" value="PPM_2"/>
    <property type="match status" value="1"/>
</dbReference>
<dbReference type="InterPro" id="IPR015655">
    <property type="entry name" value="PP2C"/>
</dbReference>
<dbReference type="GO" id="GO:0046872">
    <property type="term" value="F:metal ion binding"/>
    <property type="evidence" value="ECO:0007669"/>
    <property type="project" value="UniProtKB-KW"/>
</dbReference>
<keyword evidence="2 4" id="KW-0378">Hydrolase</keyword>
<gene>
    <name evidence="7" type="ORF">AMAG_04921</name>
</gene>
<evidence type="ECO:0000313" key="8">
    <source>
        <dbReference type="Proteomes" id="UP000054350"/>
    </source>
</evidence>
<protein>
    <recommendedName>
        <fullName evidence="6">PPM-type phosphatase domain-containing protein</fullName>
    </recommendedName>
</protein>
<feature type="domain" description="PPM-type phosphatase" evidence="6">
    <location>
        <begin position="137"/>
        <end position="569"/>
    </location>
</feature>
<reference evidence="8" key="2">
    <citation type="submission" date="2009-11" db="EMBL/GenBank/DDBJ databases">
        <title>The Genome Sequence of Allomyces macrogynus strain ATCC 38327.</title>
        <authorList>
            <consortium name="The Broad Institute Genome Sequencing Platform"/>
            <person name="Russ C."/>
            <person name="Cuomo C."/>
            <person name="Shea T."/>
            <person name="Young S.K."/>
            <person name="Zeng Q."/>
            <person name="Koehrsen M."/>
            <person name="Haas B."/>
            <person name="Borodovsky M."/>
            <person name="Guigo R."/>
            <person name="Alvarado L."/>
            <person name="Berlin A."/>
            <person name="Borenstein D."/>
            <person name="Chen Z."/>
            <person name="Engels R."/>
            <person name="Freedman E."/>
            <person name="Gellesch M."/>
            <person name="Goldberg J."/>
            <person name="Griggs A."/>
            <person name="Gujja S."/>
            <person name="Heiman D."/>
            <person name="Hepburn T."/>
            <person name="Howarth C."/>
            <person name="Jen D."/>
            <person name="Larson L."/>
            <person name="Lewis B."/>
            <person name="Mehta T."/>
            <person name="Park D."/>
            <person name="Pearson M."/>
            <person name="Roberts A."/>
            <person name="Saif S."/>
            <person name="Shenoy N."/>
            <person name="Sisk P."/>
            <person name="Stolte C."/>
            <person name="Sykes S."/>
            <person name="Walk T."/>
            <person name="White J."/>
            <person name="Yandava C."/>
            <person name="Burger G."/>
            <person name="Gray M.W."/>
            <person name="Holland P.W.H."/>
            <person name="King N."/>
            <person name="Lang F.B.F."/>
            <person name="Roger A.J."/>
            <person name="Ruiz-Trillo I."/>
            <person name="Lander E."/>
            <person name="Nusbaum C."/>
        </authorList>
    </citation>
    <scope>NUCLEOTIDE SEQUENCE [LARGE SCALE GENOMIC DNA]</scope>
    <source>
        <strain evidence="8">ATCC 38327</strain>
    </source>
</reference>
<feature type="region of interest" description="Disordered" evidence="5">
    <location>
        <begin position="748"/>
        <end position="775"/>
    </location>
</feature>
<dbReference type="GO" id="GO:0004741">
    <property type="term" value="F:[pyruvate dehydrogenase (acetyl-transferring)]-phosphatase activity"/>
    <property type="evidence" value="ECO:0007669"/>
    <property type="project" value="TreeGrafter"/>
</dbReference>